<comment type="caution">
    <text evidence="2">The sequence shown here is derived from an EMBL/GenBank/DDBJ whole genome shotgun (WGS) entry which is preliminary data.</text>
</comment>
<accession>A0A1U7M134</accession>
<feature type="transmembrane region" description="Helical" evidence="1">
    <location>
        <begin position="40"/>
        <end position="60"/>
    </location>
</feature>
<dbReference type="AlphaFoldDB" id="A0A1U7M134"/>
<dbReference type="EMBL" id="MJIH01000001">
    <property type="protein sequence ID" value="OLR65381.1"/>
    <property type="molecule type" value="Genomic_DNA"/>
</dbReference>
<name>A0A1U7M134_9FIRM</name>
<feature type="transmembrane region" description="Helical" evidence="1">
    <location>
        <begin position="7"/>
        <end position="28"/>
    </location>
</feature>
<evidence type="ECO:0000313" key="3">
    <source>
        <dbReference type="Proteomes" id="UP000187166"/>
    </source>
</evidence>
<reference evidence="2 3" key="1">
    <citation type="journal article" date="2016" name="Appl. Environ. Microbiol.">
        <title>Function and Phylogeny of Bacterial Butyryl Coenzyme A:Acetate Transferases and Their Diversity in the Proximal Colon of Swine.</title>
        <authorList>
            <person name="Trachsel J."/>
            <person name="Bayles D.O."/>
            <person name="Looft T."/>
            <person name="Levine U.Y."/>
            <person name="Allen H.K."/>
        </authorList>
    </citation>
    <scope>NUCLEOTIDE SEQUENCE [LARGE SCALE GENOMIC DNA]</scope>
    <source>
        <strain evidence="2 3">35-6-1</strain>
    </source>
</reference>
<organism evidence="2 3">
    <name type="scientific">Peptoniphilus porci</name>
    <dbReference type="NCBI Taxonomy" id="2652280"/>
    <lineage>
        <taxon>Bacteria</taxon>
        <taxon>Bacillati</taxon>
        <taxon>Bacillota</taxon>
        <taxon>Tissierellia</taxon>
        <taxon>Tissierellales</taxon>
        <taxon>Peptoniphilaceae</taxon>
        <taxon>Peptoniphilus</taxon>
    </lineage>
</organism>
<sequence length="196" mass="23078">MDLKNKNIIGILIYFTSFVISFGVFAIIKRVELIPIINNLILGFNFLFFIGLQIFSFYKLTRIELNRYIKVILLIFLIICACISSFFIFLASVFSAKDDRSLIYDGEKYYVLNVGWLDPNYEIHKKNLITMNKLDNDKLGDVFCDLNKIENKETREILKFLIYGRNGIFIKNTEENFNYQSESIKHKNFSNNFQII</sequence>
<evidence type="ECO:0000256" key="1">
    <source>
        <dbReference type="SAM" id="Phobius"/>
    </source>
</evidence>
<dbReference type="Proteomes" id="UP000187166">
    <property type="component" value="Unassembled WGS sequence"/>
</dbReference>
<feature type="transmembrane region" description="Helical" evidence="1">
    <location>
        <begin position="72"/>
        <end position="94"/>
    </location>
</feature>
<keyword evidence="3" id="KW-1185">Reference proteome</keyword>
<keyword evidence="1" id="KW-0472">Membrane</keyword>
<evidence type="ECO:0000313" key="2">
    <source>
        <dbReference type="EMBL" id="OLR65381.1"/>
    </source>
</evidence>
<proteinExistence type="predicted"/>
<keyword evidence="1" id="KW-0812">Transmembrane</keyword>
<gene>
    <name evidence="2" type="ORF">BIV18_07595</name>
</gene>
<keyword evidence="1" id="KW-1133">Transmembrane helix</keyword>
<protein>
    <submittedName>
        <fullName evidence="2">Uncharacterized protein</fullName>
    </submittedName>
</protein>